<keyword evidence="13" id="KW-0407">Ion channel</keyword>
<evidence type="ECO:0000256" key="10">
    <source>
        <dbReference type="ARBA" id="ARBA00023065"/>
    </source>
</evidence>
<evidence type="ECO:0000256" key="17">
    <source>
        <dbReference type="ARBA" id="ARBA00045938"/>
    </source>
</evidence>
<keyword evidence="4" id="KW-0109">Calcium transport</keyword>
<comment type="subcellular location">
    <subcellularLocation>
        <location evidence="1">Mitochondrion inner membrane</location>
        <topology evidence="1">Multi-pass membrane protein</topology>
    </subcellularLocation>
</comment>
<sequence>MAISSNEIEFKGFANMRRATHLLPRSISQTTYRPTSFVGTIRDRAASQLFVKQSPSSCLRTFTSTNVWRDEKSHTEKAKELSQKGLDKEEDWFNNQLDNAIGQQKEIQARTPWHREGADQPPVKRNRSAGAMTKGKLLTTPSRLLKLILPLTTRDKNSDRKDIEPLALLVHPQQPLSYLERLIQSELPMITAKDGHTEKVPEVYFRAEDSAQDEIKADSRRDDLEGEAEEGTDEQMVDGKIMKLGKINSSKDKSMSSEEKKQMQSELRGGPGEGGVESYSGRGREQSSEGEVKFVRWSSSTEIGDFIRDAARGKEFAVEIEGASHEIRVGVPSFNDRTHYLRVRLRKTSRKLADYAKVKKECDELAHRGARHLAMGGFGVLVSWWGAIYYFTFMTSYGWDTMEPVTYLAGLSTIILGYLWFLYHNREVSYRAALNLTVSRRQSALYQAKGFDVQKWEALIEEANALRKEVKNIADEYDVEWDEKADEGSEEVHDALKAERKKTKRKEKEDEGEEDEAEDEKHAVKGKDD</sequence>
<evidence type="ECO:0000313" key="22">
    <source>
        <dbReference type="Proteomes" id="UP000008177"/>
    </source>
</evidence>
<accession>G2YPP2</accession>
<reference evidence="22" key="1">
    <citation type="journal article" date="2011" name="PLoS Genet.">
        <title>Genomic analysis of the necrotrophic fungal pathogens Sclerotinia sclerotiorum and Botrytis cinerea.</title>
        <authorList>
            <person name="Amselem J."/>
            <person name="Cuomo C.A."/>
            <person name="van Kan J.A."/>
            <person name="Viaud M."/>
            <person name="Benito E.P."/>
            <person name="Couloux A."/>
            <person name="Coutinho P.M."/>
            <person name="de Vries R.P."/>
            <person name="Dyer P.S."/>
            <person name="Fillinger S."/>
            <person name="Fournier E."/>
            <person name="Gout L."/>
            <person name="Hahn M."/>
            <person name="Kohn L."/>
            <person name="Lapalu N."/>
            <person name="Plummer K.M."/>
            <person name="Pradier J.M."/>
            <person name="Quevillon E."/>
            <person name="Sharon A."/>
            <person name="Simon A."/>
            <person name="ten Have A."/>
            <person name="Tudzynski B."/>
            <person name="Tudzynski P."/>
            <person name="Wincker P."/>
            <person name="Andrew M."/>
            <person name="Anthouard V."/>
            <person name="Beever R.E."/>
            <person name="Beffa R."/>
            <person name="Benoit I."/>
            <person name="Bouzid O."/>
            <person name="Brault B."/>
            <person name="Chen Z."/>
            <person name="Choquer M."/>
            <person name="Collemare J."/>
            <person name="Cotton P."/>
            <person name="Danchin E.G."/>
            <person name="Da Silva C."/>
            <person name="Gautier A."/>
            <person name="Giraud C."/>
            <person name="Giraud T."/>
            <person name="Gonzalez C."/>
            <person name="Grossetete S."/>
            <person name="Guldener U."/>
            <person name="Henrissat B."/>
            <person name="Howlett B.J."/>
            <person name="Kodira C."/>
            <person name="Kretschmer M."/>
            <person name="Lappartient A."/>
            <person name="Leroch M."/>
            <person name="Levis C."/>
            <person name="Mauceli E."/>
            <person name="Neuveglise C."/>
            <person name="Oeser B."/>
            <person name="Pearson M."/>
            <person name="Poulain J."/>
            <person name="Poussereau N."/>
            <person name="Quesneville H."/>
            <person name="Rascle C."/>
            <person name="Schumacher J."/>
            <person name="Segurens B."/>
            <person name="Sexton A."/>
            <person name="Silva E."/>
            <person name="Sirven C."/>
            <person name="Soanes D.M."/>
            <person name="Talbot N.J."/>
            <person name="Templeton M."/>
            <person name="Yandava C."/>
            <person name="Yarden O."/>
            <person name="Zeng Q."/>
            <person name="Rollins J.A."/>
            <person name="Lebrun M.H."/>
            <person name="Dickman M."/>
        </authorList>
    </citation>
    <scope>NUCLEOTIDE SEQUENCE [LARGE SCALE GENOMIC DNA]</scope>
    <source>
        <strain evidence="22">T4</strain>
    </source>
</reference>
<feature type="compositionally biased region" description="Basic and acidic residues" evidence="18">
    <location>
        <begin position="486"/>
        <end position="498"/>
    </location>
</feature>
<evidence type="ECO:0000256" key="2">
    <source>
        <dbReference type="ARBA" id="ARBA00005653"/>
    </source>
</evidence>
<feature type="compositionally biased region" description="Basic and acidic residues" evidence="18">
    <location>
        <begin position="208"/>
        <end position="223"/>
    </location>
</feature>
<dbReference type="GO" id="GO:0015292">
    <property type="term" value="F:uniporter activity"/>
    <property type="evidence" value="ECO:0007669"/>
    <property type="project" value="TreeGrafter"/>
</dbReference>
<keyword evidence="12 19" id="KW-0472">Membrane</keyword>
<gene>
    <name evidence="21" type="ORF">BofuT4_P136350.1</name>
</gene>
<name>G2YPP2_BOTF4</name>
<dbReference type="InterPro" id="IPR039055">
    <property type="entry name" value="MCU_fam"/>
</dbReference>
<evidence type="ECO:0000313" key="21">
    <source>
        <dbReference type="EMBL" id="CCD53590.1"/>
    </source>
</evidence>
<keyword evidence="8" id="KW-0106">Calcium</keyword>
<feature type="transmembrane region" description="Helical" evidence="19">
    <location>
        <begin position="373"/>
        <end position="393"/>
    </location>
</feature>
<evidence type="ECO:0000256" key="14">
    <source>
        <dbReference type="ARBA" id="ARBA00036634"/>
    </source>
</evidence>
<dbReference type="InterPro" id="IPR006769">
    <property type="entry name" value="MCU_C"/>
</dbReference>
<evidence type="ECO:0000256" key="7">
    <source>
        <dbReference type="ARBA" id="ARBA00022792"/>
    </source>
</evidence>
<evidence type="ECO:0000256" key="12">
    <source>
        <dbReference type="ARBA" id="ARBA00023136"/>
    </source>
</evidence>
<dbReference type="Pfam" id="PF04678">
    <property type="entry name" value="MCU"/>
    <property type="match status" value="1"/>
</dbReference>
<feature type="compositionally biased region" description="Basic and acidic residues" evidence="18">
    <location>
        <begin position="519"/>
        <end position="529"/>
    </location>
</feature>
<evidence type="ECO:0000259" key="20">
    <source>
        <dbReference type="Pfam" id="PF04678"/>
    </source>
</evidence>
<evidence type="ECO:0000256" key="1">
    <source>
        <dbReference type="ARBA" id="ARBA00004448"/>
    </source>
</evidence>
<feature type="compositionally biased region" description="Basic and acidic residues" evidence="18">
    <location>
        <begin position="249"/>
        <end position="263"/>
    </location>
</feature>
<evidence type="ECO:0000256" key="9">
    <source>
        <dbReference type="ARBA" id="ARBA00022989"/>
    </source>
</evidence>
<evidence type="ECO:0000256" key="3">
    <source>
        <dbReference type="ARBA" id="ARBA00022448"/>
    </source>
</evidence>
<comment type="similarity">
    <text evidence="2">Belongs to the MCU (TC 1.A.77) family.</text>
</comment>
<proteinExistence type="inferred from homology"/>
<evidence type="ECO:0000256" key="8">
    <source>
        <dbReference type="ARBA" id="ARBA00022837"/>
    </source>
</evidence>
<feature type="transmembrane region" description="Helical" evidence="19">
    <location>
        <begin position="405"/>
        <end position="423"/>
    </location>
</feature>
<dbReference type="PANTHER" id="PTHR13462">
    <property type="entry name" value="CALCIUM UNIPORTER PROTEIN, MITOCHONDRIAL"/>
    <property type="match status" value="1"/>
</dbReference>
<dbReference type="InParanoid" id="G2YPP2"/>
<keyword evidence="9 19" id="KW-1133">Transmembrane helix</keyword>
<dbReference type="GO" id="GO:0036444">
    <property type="term" value="P:calcium import into the mitochondrion"/>
    <property type="evidence" value="ECO:0007669"/>
    <property type="project" value="TreeGrafter"/>
</dbReference>
<evidence type="ECO:0000256" key="15">
    <source>
        <dbReference type="ARBA" id="ARBA00044966"/>
    </source>
</evidence>
<keyword evidence="3" id="KW-0813">Transport</keyword>
<comment type="subunit">
    <text evidence="15">Homotetramer, assembles in a dimer or dimers configuration with two interfaces.</text>
</comment>
<dbReference type="EMBL" id="FQ790347">
    <property type="protein sequence ID" value="CCD53590.1"/>
    <property type="molecule type" value="Genomic_DNA"/>
</dbReference>
<protein>
    <recommendedName>
        <fullName evidence="16">Calcium uniporter protein, mitochondrial</fullName>
    </recommendedName>
</protein>
<keyword evidence="11" id="KW-0496">Mitochondrion</keyword>
<evidence type="ECO:0000256" key="11">
    <source>
        <dbReference type="ARBA" id="ARBA00023128"/>
    </source>
</evidence>
<keyword evidence="10" id="KW-0406">Ion transport</keyword>
<dbReference type="HOGENOM" id="CLU_035826_1_1_1"/>
<dbReference type="AlphaFoldDB" id="G2YPP2"/>
<evidence type="ECO:0000256" key="4">
    <source>
        <dbReference type="ARBA" id="ARBA00022568"/>
    </source>
</evidence>
<comment type="catalytic activity">
    <reaction evidence="14">
        <text>Ca(2+)(in) = Ca(2+)(out)</text>
        <dbReference type="Rhea" id="RHEA:29671"/>
        <dbReference type="ChEBI" id="CHEBI:29108"/>
    </reaction>
</comment>
<keyword evidence="5" id="KW-0107">Calcium channel</keyword>
<evidence type="ECO:0000256" key="5">
    <source>
        <dbReference type="ARBA" id="ARBA00022673"/>
    </source>
</evidence>
<dbReference type="Proteomes" id="UP000008177">
    <property type="component" value="Unplaced contigs"/>
</dbReference>
<organism evidence="21 22">
    <name type="scientific">Botryotinia fuckeliana (strain T4)</name>
    <name type="common">Noble rot fungus</name>
    <name type="synonym">Botrytis cinerea</name>
    <dbReference type="NCBI Taxonomy" id="999810"/>
    <lineage>
        <taxon>Eukaryota</taxon>
        <taxon>Fungi</taxon>
        <taxon>Dikarya</taxon>
        <taxon>Ascomycota</taxon>
        <taxon>Pezizomycotina</taxon>
        <taxon>Leotiomycetes</taxon>
        <taxon>Helotiales</taxon>
        <taxon>Sclerotiniaceae</taxon>
        <taxon>Botrytis</taxon>
    </lineage>
</organism>
<dbReference type="OrthoDB" id="278338at2759"/>
<comment type="function">
    <text evidence="17">Highly selective calcium channel localized to the inner mitochondrial membrane, which mediates calcium uptake into the mitochondrial matrix. Mitochondrial calcium homeostasis plays key roles in cellular physiology and regulates ATP production, cytoplasmic calcium signals and activation of cell death pathways. Sufficient to operate as a pore-forming channel without the need of calcium-sensor or auxiliary subunit.</text>
</comment>
<dbReference type="GO" id="GO:1990246">
    <property type="term" value="C:uniplex complex"/>
    <property type="evidence" value="ECO:0007669"/>
    <property type="project" value="TreeGrafter"/>
</dbReference>
<dbReference type="PANTHER" id="PTHR13462:SF10">
    <property type="entry name" value="CALCIUM UNIPORTER PROTEIN, MITOCHONDRIAL"/>
    <property type="match status" value="1"/>
</dbReference>
<feature type="region of interest" description="Disordered" evidence="18">
    <location>
        <begin position="208"/>
        <end position="286"/>
    </location>
</feature>
<dbReference type="GO" id="GO:0051560">
    <property type="term" value="P:mitochondrial calcium ion homeostasis"/>
    <property type="evidence" value="ECO:0007669"/>
    <property type="project" value="InterPro"/>
</dbReference>
<evidence type="ECO:0000256" key="13">
    <source>
        <dbReference type="ARBA" id="ARBA00023303"/>
    </source>
</evidence>
<feature type="compositionally biased region" description="Acidic residues" evidence="18">
    <location>
        <begin position="224"/>
        <end position="236"/>
    </location>
</feature>
<evidence type="ECO:0000256" key="6">
    <source>
        <dbReference type="ARBA" id="ARBA00022692"/>
    </source>
</evidence>
<evidence type="ECO:0000256" key="19">
    <source>
        <dbReference type="SAM" id="Phobius"/>
    </source>
</evidence>
<evidence type="ECO:0000256" key="18">
    <source>
        <dbReference type="SAM" id="MobiDB-lite"/>
    </source>
</evidence>
<evidence type="ECO:0000256" key="16">
    <source>
        <dbReference type="ARBA" id="ARBA00044981"/>
    </source>
</evidence>
<dbReference type="eggNOG" id="KOG2966">
    <property type="taxonomic scope" value="Eukaryota"/>
</dbReference>
<dbReference type="STRING" id="999810.G2YPP2"/>
<dbReference type="GO" id="GO:0005262">
    <property type="term" value="F:calcium channel activity"/>
    <property type="evidence" value="ECO:0007669"/>
    <property type="project" value="UniProtKB-KW"/>
</dbReference>
<feature type="region of interest" description="Disordered" evidence="18">
    <location>
        <begin position="483"/>
        <end position="529"/>
    </location>
</feature>
<keyword evidence="6 19" id="KW-0812">Transmembrane</keyword>
<keyword evidence="7" id="KW-0999">Mitochondrion inner membrane</keyword>
<feature type="domain" description="Calcium uniporter protein C-terminal" evidence="20">
    <location>
        <begin position="336"/>
        <end position="459"/>
    </location>
</feature>